<evidence type="ECO:0000256" key="1">
    <source>
        <dbReference type="SAM" id="MobiDB-lite"/>
    </source>
</evidence>
<gene>
    <name evidence="2" type="ORF">K3148_12780</name>
</gene>
<dbReference type="EMBL" id="CP081295">
    <property type="protein sequence ID" value="QZD89660.1"/>
    <property type="molecule type" value="Genomic_DNA"/>
</dbReference>
<evidence type="ECO:0000313" key="2">
    <source>
        <dbReference type="EMBL" id="QZD89660.1"/>
    </source>
</evidence>
<name>A0ABX8ZKY5_9SPHN</name>
<proteinExistence type="predicted"/>
<accession>A0ABX8ZKY5</accession>
<keyword evidence="3" id="KW-1185">Reference proteome</keyword>
<evidence type="ECO:0000313" key="3">
    <source>
        <dbReference type="Proteomes" id="UP000824281"/>
    </source>
</evidence>
<feature type="region of interest" description="Disordered" evidence="1">
    <location>
        <begin position="51"/>
        <end position="93"/>
    </location>
</feature>
<protein>
    <submittedName>
        <fullName evidence="2">Uncharacterized protein</fullName>
    </submittedName>
</protein>
<sequence>MGPGTFDIVGENVVYATTELREDRTYIDSAEGQEVGRGRWKVDGPQVCFDPEGDGEDQQERCWTNSPMSPDGSFVTTRDDGSESYTVRPRTAE</sequence>
<reference evidence="2 3" key="1">
    <citation type="submission" date="2021-08" db="EMBL/GenBank/DDBJ databases">
        <title>Comparative Genomics Analysis of the Genus Qipengyuania Reveals Extensive Genetic Diversity and Metabolic Versatility, Including the Description of Fifteen Novel Species.</title>
        <authorList>
            <person name="Liu Y."/>
        </authorList>
    </citation>
    <scope>NUCLEOTIDE SEQUENCE [LARGE SCALE GENOMIC DNA]</scope>
    <source>
        <strain evidence="2 3">1NDH13</strain>
    </source>
</reference>
<organism evidence="2 3">
    <name type="scientific">Qipengyuania aurantiaca</name>
    <dbReference type="NCBI Taxonomy" id="2867233"/>
    <lineage>
        <taxon>Bacteria</taxon>
        <taxon>Pseudomonadati</taxon>
        <taxon>Pseudomonadota</taxon>
        <taxon>Alphaproteobacteria</taxon>
        <taxon>Sphingomonadales</taxon>
        <taxon>Erythrobacteraceae</taxon>
        <taxon>Qipengyuania</taxon>
    </lineage>
</organism>
<dbReference type="RefSeq" id="WP_221425141.1">
    <property type="nucleotide sequence ID" value="NZ_CP081295.1"/>
</dbReference>
<dbReference type="Proteomes" id="UP000824281">
    <property type="component" value="Chromosome"/>
</dbReference>